<evidence type="ECO:0000256" key="1">
    <source>
        <dbReference type="SAM" id="MobiDB-lite"/>
    </source>
</evidence>
<organism evidence="2 3">
    <name type="scientific">Alteribacillus bidgolensis</name>
    <dbReference type="NCBI Taxonomy" id="930129"/>
    <lineage>
        <taxon>Bacteria</taxon>
        <taxon>Bacillati</taxon>
        <taxon>Bacillota</taxon>
        <taxon>Bacilli</taxon>
        <taxon>Bacillales</taxon>
        <taxon>Bacillaceae</taxon>
        <taxon>Alteribacillus</taxon>
    </lineage>
</organism>
<reference evidence="2 3" key="1">
    <citation type="submission" date="2016-10" db="EMBL/GenBank/DDBJ databases">
        <authorList>
            <person name="de Groot N.N."/>
        </authorList>
    </citation>
    <scope>NUCLEOTIDE SEQUENCE [LARGE SCALE GENOMIC DNA]</scope>
    <source>
        <strain evidence="3">P4B,CCM 7963,CECT 7998,DSM 25260,IBRC-M 10614,KCTC 13821</strain>
    </source>
</reference>
<feature type="region of interest" description="Disordered" evidence="1">
    <location>
        <begin position="17"/>
        <end position="37"/>
    </location>
</feature>
<accession>A0A1G8HCH3</accession>
<dbReference type="EMBL" id="FNDU01000004">
    <property type="protein sequence ID" value="SDI04190.1"/>
    <property type="molecule type" value="Genomic_DNA"/>
</dbReference>
<dbReference type="Proteomes" id="UP000199017">
    <property type="component" value="Unassembled WGS sequence"/>
</dbReference>
<keyword evidence="3" id="KW-1185">Reference proteome</keyword>
<evidence type="ECO:0000313" key="2">
    <source>
        <dbReference type="EMBL" id="SDI04190.1"/>
    </source>
</evidence>
<sequence>MMGKGIVDMSMSLDGFITGPNNSTEQPFGEGGDVFHD</sequence>
<gene>
    <name evidence="2" type="ORF">SAMN05216352_104196</name>
</gene>
<evidence type="ECO:0008006" key="4">
    <source>
        <dbReference type="Google" id="ProtNLM"/>
    </source>
</evidence>
<dbReference type="AlphaFoldDB" id="A0A1G8HCH3"/>
<proteinExistence type="predicted"/>
<protein>
    <recommendedName>
        <fullName evidence="4">Dihydrofolate reductase</fullName>
    </recommendedName>
</protein>
<evidence type="ECO:0000313" key="3">
    <source>
        <dbReference type="Proteomes" id="UP000199017"/>
    </source>
</evidence>
<name>A0A1G8HCH3_9BACI</name>